<dbReference type="Gene3D" id="2.30.29.30">
    <property type="entry name" value="Pleckstrin-homology domain (PH domain)/Phosphotyrosine-binding domain (PTB)"/>
    <property type="match status" value="1"/>
</dbReference>
<evidence type="ECO:0000256" key="5">
    <source>
        <dbReference type="SAM" id="MobiDB-lite"/>
    </source>
</evidence>
<reference evidence="6" key="1">
    <citation type="submission" date="2014-03" db="EMBL/GenBank/DDBJ databases">
        <authorList>
            <person name="Casaregola S."/>
        </authorList>
    </citation>
    <scope>NUCLEOTIDE SEQUENCE [LARGE SCALE GENOMIC DNA]</scope>
    <source>
        <strain evidence="6">CLIB 918</strain>
    </source>
</reference>
<protein>
    <submittedName>
        <fullName evidence="6">Similar to Saccharomyces cerevisiae YOL149W DCP1 Subunit of the Dcp1p-Dcp2p decapping enzyme complex</fullName>
    </submittedName>
</protein>
<keyword evidence="3" id="KW-0963">Cytoplasm</keyword>
<evidence type="ECO:0000256" key="4">
    <source>
        <dbReference type="ARBA" id="ARBA00022664"/>
    </source>
</evidence>
<dbReference type="Proteomes" id="UP000242525">
    <property type="component" value="Unassembled WGS sequence"/>
</dbReference>
<evidence type="ECO:0000256" key="1">
    <source>
        <dbReference type="ARBA" id="ARBA00004496"/>
    </source>
</evidence>
<accession>A0A0J9YHA1</accession>
<gene>
    <name evidence="6" type="ORF">BN980_GECA01s01374g</name>
</gene>
<evidence type="ECO:0000313" key="6">
    <source>
        <dbReference type="EMBL" id="CDO51135.1"/>
    </source>
</evidence>
<dbReference type="GO" id="GO:0031087">
    <property type="term" value="P:deadenylation-independent decapping of nuclear-transcribed mRNA"/>
    <property type="evidence" value="ECO:0007669"/>
    <property type="project" value="TreeGrafter"/>
</dbReference>
<dbReference type="CDD" id="cd13182">
    <property type="entry name" value="EVH1-like_Dcp1"/>
    <property type="match status" value="1"/>
</dbReference>
<proteinExistence type="inferred from homology"/>
<sequence>MPSVQRKSKKSKSSNNNSSNNTNNAQSNETSKQAYNYQVLSFHDPKLAQIFATSSICNVYKFNIDSGEWEKLECQGTLFIYSRQIQQQQQQQQQQIDNSTNAKGRSGRSSANSSTSNINSESSTSADKGPNDAGDNKIDPYPYGLMVLNRLSLDNFSLGITPDSVARKYGLPEMEVKLEDPFIMVEASDGEMYGLWLFHEGDRPLVEGMIKWCLDAQI</sequence>
<keyword evidence="4" id="KW-0507">mRNA processing</keyword>
<comment type="subcellular location">
    <subcellularLocation>
        <location evidence="1">Cytoplasm</location>
    </subcellularLocation>
</comment>
<dbReference type="SUPFAM" id="SSF50729">
    <property type="entry name" value="PH domain-like"/>
    <property type="match status" value="1"/>
</dbReference>
<dbReference type="GO" id="GO:0000290">
    <property type="term" value="P:deadenylation-dependent decapping of nuclear-transcribed mRNA"/>
    <property type="evidence" value="ECO:0007669"/>
    <property type="project" value="InterPro"/>
</dbReference>
<dbReference type="STRING" id="1173061.A0A0J9YHA1"/>
<dbReference type="AlphaFoldDB" id="A0A0J9YHA1"/>
<evidence type="ECO:0000256" key="3">
    <source>
        <dbReference type="ARBA" id="ARBA00022490"/>
    </source>
</evidence>
<dbReference type="PANTHER" id="PTHR16290">
    <property type="entry name" value="TRANSCRIPTION FACTOR SMIF DECAPPING ENZYME DCP1"/>
    <property type="match status" value="1"/>
</dbReference>
<dbReference type="GO" id="GO:0000932">
    <property type="term" value="C:P-body"/>
    <property type="evidence" value="ECO:0007669"/>
    <property type="project" value="TreeGrafter"/>
</dbReference>
<dbReference type="InterPro" id="IPR011993">
    <property type="entry name" value="PH-like_dom_sf"/>
</dbReference>
<dbReference type="InterPro" id="IPR010334">
    <property type="entry name" value="Dcp1"/>
</dbReference>
<dbReference type="GO" id="GO:0008047">
    <property type="term" value="F:enzyme activator activity"/>
    <property type="evidence" value="ECO:0007669"/>
    <property type="project" value="InterPro"/>
</dbReference>
<evidence type="ECO:0000313" key="7">
    <source>
        <dbReference type="Proteomes" id="UP000242525"/>
    </source>
</evidence>
<comment type="caution">
    <text evidence="6">The sequence shown here is derived from an EMBL/GenBank/DDBJ whole genome shotgun (WGS) entry which is preliminary data.</text>
</comment>
<feature type="region of interest" description="Disordered" evidence="5">
    <location>
        <begin position="90"/>
        <end position="135"/>
    </location>
</feature>
<dbReference type="GO" id="GO:0003729">
    <property type="term" value="F:mRNA binding"/>
    <property type="evidence" value="ECO:0007669"/>
    <property type="project" value="TreeGrafter"/>
</dbReference>
<dbReference type="EMBL" id="CCBN010000001">
    <property type="protein sequence ID" value="CDO51135.1"/>
    <property type="molecule type" value="Genomic_DNA"/>
</dbReference>
<feature type="compositionally biased region" description="Basic residues" evidence="5">
    <location>
        <begin position="1"/>
        <end position="12"/>
    </location>
</feature>
<dbReference type="OrthoDB" id="440673at2759"/>
<dbReference type="PANTHER" id="PTHR16290:SF0">
    <property type="entry name" value="DECAPPING PROTEIN 1, ISOFORM A"/>
    <property type="match status" value="1"/>
</dbReference>
<feature type="compositionally biased region" description="Low complexity" evidence="5">
    <location>
        <begin position="13"/>
        <end position="29"/>
    </location>
</feature>
<keyword evidence="7" id="KW-1185">Reference proteome</keyword>
<evidence type="ECO:0000256" key="2">
    <source>
        <dbReference type="ARBA" id="ARBA00008778"/>
    </source>
</evidence>
<feature type="compositionally biased region" description="Low complexity" evidence="5">
    <location>
        <begin position="107"/>
        <end position="126"/>
    </location>
</feature>
<dbReference type="Pfam" id="PF06058">
    <property type="entry name" value="DCP1"/>
    <property type="match status" value="2"/>
</dbReference>
<dbReference type="GO" id="GO:0006397">
    <property type="term" value="P:mRNA processing"/>
    <property type="evidence" value="ECO:0007669"/>
    <property type="project" value="UniProtKB-KW"/>
</dbReference>
<name>A0A0J9YHA1_GEOCN</name>
<comment type="similarity">
    <text evidence="2">Belongs to the DCP1 family.</text>
</comment>
<organism evidence="6 7">
    <name type="scientific">Geotrichum candidum</name>
    <name type="common">Oospora lactis</name>
    <name type="synonym">Dipodascus geotrichum</name>
    <dbReference type="NCBI Taxonomy" id="1173061"/>
    <lineage>
        <taxon>Eukaryota</taxon>
        <taxon>Fungi</taxon>
        <taxon>Dikarya</taxon>
        <taxon>Ascomycota</taxon>
        <taxon>Saccharomycotina</taxon>
        <taxon>Dipodascomycetes</taxon>
        <taxon>Dipodascales</taxon>
        <taxon>Dipodascaceae</taxon>
        <taxon>Geotrichum</taxon>
    </lineage>
</organism>
<feature type="region of interest" description="Disordered" evidence="5">
    <location>
        <begin position="1"/>
        <end position="29"/>
    </location>
</feature>